<dbReference type="Pfam" id="PF05762">
    <property type="entry name" value="VWA_CoxE"/>
    <property type="match status" value="1"/>
</dbReference>
<feature type="compositionally biased region" description="Basic and acidic residues" evidence="1">
    <location>
        <begin position="144"/>
        <end position="156"/>
    </location>
</feature>
<dbReference type="InterPro" id="IPR008912">
    <property type="entry name" value="Uncharacterised_CoxE"/>
</dbReference>
<sequence>MVSPQRHPRVPAGPRDDMLDRLAVLFGRVLRGSGVAVSPAEVIEIRRVLDIVGGDTDRLRAALRSVSVKYGYETEGFDRAFDAFFGGWRLDAGDEALPRPRGAAADLPDDVEWDEDFTGAGRRIGADEHTDDIGDLLVDDPDARQRHGESAHREENDFTVSGGTESLGVDQDSASVSGGVTYTIEVDEADSSSVGELVGSAARVHGSPLGVAGAQAILDALADFDARRAYGTDGADGLDAAARAELERALEVFVDALAARLELAARLDLAARSGVDVDSGDSHAGPLWSDQADIDRACHRLVQRMRGAPRKLVRRTDHGGLDMRRTMRAAVATDGVPVQLWRRTTHAGPVRLLLLVDVSLSVRPVAGFLLRLAQTLHRHGERCEVIAFVDRPVRVTDALRRSNDDSALAAVLADDDLDLAATSDYGSMLTELLGRHGDLLGSRTSVIVAGDARSNGFDPRPDLLAEVSRSVHRLAWITPEPRRYWNQTGCALTDYIEYCDAFISARDGAELVDHVDELAAALR</sequence>
<feature type="region of interest" description="Disordered" evidence="1">
    <location>
        <begin position="144"/>
        <end position="172"/>
    </location>
</feature>
<keyword evidence="3" id="KW-1185">Reference proteome</keyword>
<evidence type="ECO:0000313" key="2">
    <source>
        <dbReference type="EMBL" id="AFA74833.1"/>
    </source>
</evidence>
<dbReference type="RefSeq" id="WP_014361147.1">
    <property type="nucleotide sequence ID" value="NC_016906.1"/>
</dbReference>
<dbReference type="AlphaFoldDB" id="H6N410"/>
<dbReference type="GeneID" id="90160835"/>
<evidence type="ECO:0000256" key="1">
    <source>
        <dbReference type="SAM" id="MobiDB-lite"/>
    </source>
</evidence>
<dbReference type="PANTHER" id="PTHR39338:SF5">
    <property type="entry name" value="BLR6139 PROTEIN"/>
    <property type="match status" value="1"/>
</dbReference>
<dbReference type="eggNOG" id="COG3552">
    <property type="taxonomic scope" value="Bacteria"/>
</dbReference>
<dbReference type="STRING" id="1112204.GPOL_c38210"/>
<name>H6N410_GORPV</name>
<proteinExistence type="predicted"/>
<dbReference type="EMBL" id="CP003119">
    <property type="protein sequence ID" value="AFA74833.1"/>
    <property type="molecule type" value="Genomic_DNA"/>
</dbReference>
<dbReference type="Proteomes" id="UP000009154">
    <property type="component" value="Chromosome"/>
</dbReference>
<protein>
    <submittedName>
        <fullName evidence="2">VWA domain-containing CoxE-like protein</fullName>
    </submittedName>
</protein>
<reference evidence="2 3" key="1">
    <citation type="journal article" date="2012" name="Appl. Environ. Microbiol.">
        <title>Involvement of two latex-clearing proteins during rubber degradation and insights into the subsequent degradation pathway revealed by the genome sequence of Gordonia polyisoprenivorans strain VH2.</title>
        <authorList>
            <person name="Hiessl S."/>
            <person name="Schuldes J."/>
            <person name="Thurmer A."/>
            <person name="Halbsguth T."/>
            <person name="Broker D."/>
            <person name="Angelov A."/>
            <person name="Liebl W."/>
            <person name="Daniel R."/>
            <person name="Steinbuchel A."/>
        </authorList>
    </citation>
    <scope>NUCLEOTIDE SEQUENCE [LARGE SCALE GENOMIC DNA]</scope>
    <source>
        <strain evidence="3">DSM 44266 / VH2</strain>
    </source>
</reference>
<dbReference type="HOGENOM" id="CLU_042261_2_1_11"/>
<organism evidence="2 3">
    <name type="scientific">Gordonia polyisoprenivorans (strain DSM 44266 / VH2)</name>
    <dbReference type="NCBI Taxonomy" id="1112204"/>
    <lineage>
        <taxon>Bacteria</taxon>
        <taxon>Bacillati</taxon>
        <taxon>Actinomycetota</taxon>
        <taxon>Actinomycetes</taxon>
        <taxon>Mycobacteriales</taxon>
        <taxon>Gordoniaceae</taxon>
        <taxon>Gordonia</taxon>
    </lineage>
</organism>
<gene>
    <name evidence="2" type="ordered locus">GPOL_c38210</name>
</gene>
<dbReference type="NCBIfam" id="NF047783">
    <property type="entry name" value="VWA_dom_MadC"/>
    <property type="match status" value="1"/>
</dbReference>
<accession>H6N410</accession>
<dbReference type="PANTHER" id="PTHR39338">
    <property type="entry name" value="BLL5662 PROTEIN-RELATED"/>
    <property type="match status" value="1"/>
</dbReference>
<dbReference type="KEGG" id="gpo:GPOL_c38210"/>
<evidence type="ECO:0000313" key="3">
    <source>
        <dbReference type="Proteomes" id="UP000009154"/>
    </source>
</evidence>